<protein>
    <recommendedName>
        <fullName evidence="10">Small ribosomal subunit biogenesis GTPase RsgA</fullName>
        <ecNumber evidence="10">3.6.1.-</ecNumber>
    </recommendedName>
</protein>
<comment type="subunit">
    <text evidence="10">Monomer. Associates with 30S ribosomal subunit, binds 16S rRNA.</text>
</comment>
<dbReference type="PROSITE" id="PS51721">
    <property type="entry name" value="G_CP"/>
    <property type="match status" value="1"/>
</dbReference>
<evidence type="ECO:0000256" key="9">
    <source>
        <dbReference type="ARBA" id="ARBA00023134"/>
    </source>
</evidence>
<comment type="function">
    <text evidence="10">One of several proteins that assist in the late maturation steps of the functional core of the 30S ribosomal subunit. Helps release RbfA from mature subunits. May play a role in the assembly of ribosomal proteins into the subunit. Circularly permuted GTPase that catalyzes slow GTP hydrolysis, GTPase activity is stimulated by the 30S ribosomal subunit.</text>
</comment>
<keyword evidence="14" id="KW-1185">Reference proteome</keyword>
<dbReference type="InterPro" id="IPR010914">
    <property type="entry name" value="RsgA_GTPase_dom"/>
</dbReference>
<dbReference type="Gene3D" id="3.40.50.300">
    <property type="entry name" value="P-loop containing nucleotide triphosphate hydrolases"/>
    <property type="match status" value="1"/>
</dbReference>
<dbReference type="RefSeq" id="WP_208017760.1">
    <property type="nucleotide sequence ID" value="NZ_JAGDQJ010000013.1"/>
</dbReference>
<gene>
    <name evidence="10 13" type="primary">rsgA</name>
    <name evidence="13" type="ORF">J4P90_11675</name>
</gene>
<dbReference type="Pfam" id="PF03193">
    <property type="entry name" value="RsgA_GTPase"/>
    <property type="match status" value="1"/>
</dbReference>
<dbReference type="HAMAP" id="MF_01820">
    <property type="entry name" value="GTPase_RsgA"/>
    <property type="match status" value="1"/>
</dbReference>
<feature type="domain" description="EngC GTPase" evidence="11">
    <location>
        <begin position="109"/>
        <end position="257"/>
    </location>
</feature>
<dbReference type="InterPro" id="IPR027417">
    <property type="entry name" value="P-loop_NTPase"/>
</dbReference>
<dbReference type="Gene3D" id="1.10.40.50">
    <property type="entry name" value="Probable gtpase engc, domain 3"/>
    <property type="match status" value="1"/>
</dbReference>
<keyword evidence="6 10" id="KW-0378">Hydrolase</keyword>
<dbReference type="CDD" id="cd01854">
    <property type="entry name" value="YjeQ_EngC"/>
    <property type="match status" value="1"/>
</dbReference>
<comment type="cofactor">
    <cofactor evidence="10">
        <name>Zn(2+)</name>
        <dbReference type="ChEBI" id="CHEBI:29105"/>
    </cofactor>
    <text evidence="10">Binds 1 zinc ion per subunit.</text>
</comment>
<feature type="binding site" evidence="10">
    <location>
        <position position="287"/>
    </location>
    <ligand>
        <name>Zn(2+)</name>
        <dbReference type="ChEBI" id="CHEBI:29105"/>
    </ligand>
</feature>
<dbReference type="PROSITE" id="PS50936">
    <property type="entry name" value="ENGC_GTPASE"/>
    <property type="match status" value="1"/>
</dbReference>
<keyword evidence="4 10" id="KW-0699">rRNA-binding</keyword>
<evidence type="ECO:0000256" key="5">
    <source>
        <dbReference type="ARBA" id="ARBA00022741"/>
    </source>
</evidence>
<evidence type="ECO:0000256" key="10">
    <source>
        <dbReference type="HAMAP-Rule" id="MF_01820"/>
    </source>
</evidence>
<keyword evidence="9 10" id="KW-0342">GTP-binding</keyword>
<reference evidence="13 14" key="1">
    <citation type="submission" date="2021-03" db="EMBL/GenBank/DDBJ databases">
        <title>Identification of novel Bacillus strains.</title>
        <authorList>
            <person name="Xiao Z."/>
            <person name="Li Y."/>
            <person name="Shen J."/>
        </authorList>
    </citation>
    <scope>NUCLEOTIDE SEQUENCE [LARGE SCALE GENOMIC DNA]</scope>
    <source>
        <strain evidence="13 14">SY8</strain>
    </source>
</reference>
<keyword evidence="3 10" id="KW-0479">Metal-binding</keyword>
<dbReference type="EC" id="3.6.1.-" evidence="10"/>
<feature type="binding site" evidence="10">
    <location>
        <position position="295"/>
    </location>
    <ligand>
        <name>Zn(2+)</name>
        <dbReference type="ChEBI" id="CHEBI:29105"/>
    </ligand>
</feature>
<evidence type="ECO:0000256" key="4">
    <source>
        <dbReference type="ARBA" id="ARBA00022730"/>
    </source>
</evidence>
<evidence type="ECO:0000313" key="13">
    <source>
        <dbReference type="EMBL" id="MBO1625891.1"/>
    </source>
</evidence>
<feature type="binding site" evidence="10">
    <location>
        <begin position="148"/>
        <end position="151"/>
    </location>
    <ligand>
        <name>GTP</name>
        <dbReference type="ChEBI" id="CHEBI:37565"/>
    </ligand>
</feature>
<accession>A0ABS3NZD0</accession>
<feature type="binding site" evidence="10">
    <location>
        <begin position="201"/>
        <end position="209"/>
    </location>
    <ligand>
        <name>GTP</name>
        <dbReference type="ChEBI" id="CHEBI:37565"/>
    </ligand>
</feature>
<comment type="caution">
    <text evidence="13">The sequence shown here is derived from an EMBL/GenBank/DDBJ whole genome shotgun (WGS) entry which is preliminary data.</text>
</comment>
<proteinExistence type="inferred from homology"/>
<evidence type="ECO:0000259" key="12">
    <source>
        <dbReference type="PROSITE" id="PS51721"/>
    </source>
</evidence>
<comment type="subcellular location">
    <subcellularLocation>
        <location evidence="10">Cytoplasm</location>
    </subcellularLocation>
</comment>
<dbReference type="InterPro" id="IPR004881">
    <property type="entry name" value="Ribosome_biogen_GTPase_RsgA"/>
</dbReference>
<evidence type="ECO:0000256" key="2">
    <source>
        <dbReference type="ARBA" id="ARBA00022517"/>
    </source>
</evidence>
<evidence type="ECO:0000256" key="1">
    <source>
        <dbReference type="ARBA" id="ARBA00022490"/>
    </source>
</evidence>
<organism evidence="13 14">
    <name type="scientific">Bacillus arachidis</name>
    <dbReference type="NCBI Taxonomy" id="2819290"/>
    <lineage>
        <taxon>Bacteria</taxon>
        <taxon>Bacillati</taxon>
        <taxon>Bacillota</taxon>
        <taxon>Bacilli</taxon>
        <taxon>Bacillales</taxon>
        <taxon>Bacillaceae</taxon>
        <taxon>Bacillus</taxon>
    </lineage>
</organism>
<keyword evidence="8 10" id="KW-0694">RNA-binding</keyword>
<dbReference type="NCBIfam" id="TIGR00157">
    <property type="entry name" value="ribosome small subunit-dependent GTPase A"/>
    <property type="match status" value="1"/>
</dbReference>
<evidence type="ECO:0000256" key="8">
    <source>
        <dbReference type="ARBA" id="ARBA00022884"/>
    </source>
</evidence>
<feature type="domain" description="CP-type G" evidence="12">
    <location>
        <begin position="103"/>
        <end position="259"/>
    </location>
</feature>
<feature type="binding site" evidence="10">
    <location>
        <position position="282"/>
    </location>
    <ligand>
        <name>Zn(2+)</name>
        <dbReference type="ChEBI" id="CHEBI:29105"/>
    </ligand>
</feature>
<keyword evidence="2 10" id="KW-0690">Ribosome biogenesis</keyword>
<sequence>MDILKSYGLNLHWENEFNKNTSSQCEIARVVTCFTSKDILIATQSGLRRCMTSQKLLTSNAASLPVPGDWVRARSIKNDEYILESILDRKSIFYRKKPGSLYEEQVIGVNLDKLFLVTSMNKEYNPRRLERYITQAQKCRIELIIVLSKADLVTDPDSYVEITRRIHPDGKVLTVSALEGINGIQSLIPHLIPGETVGFVGASGVGKSTIINTLIGTEVMKVGHVSEATSKGRHTTTRRELILFNNGTILLDTPGMREFGVLLEENDSKAGFPEILEWAKYCTYSNCQHKNEKGCAVNQAVENGIILRKRLDNYHKITYEQDFLWVKGRRISKEKLNYSKGAKDKEKYKRNKYNYFKD</sequence>
<dbReference type="Proteomes" id="UP000677611">
    <property type="component" value="Unassembled WGS sequence"/>
</dbReference>
<keyword evidence="5 10" id="KW-0547">Nucleotide-binding</keyword>
<evidence type="ECO:0000256" key="7">
    <source>
        <dbReference type="ARBA" id="ARBA00022833"/>
    </source>
</evidence>
<dbReference type="InterPro" id="IPR030378">
    <property type="entry name" value="G_CP_dom"/>
</dbReference>
<dbReference type="EMBL" id="JAGDQJ010000013">
    <property type="protein sequence ID" value="MBO1625891.1"/>
    <property type="molecule type" value="Genomic_DNA"/>
</dbReference>
<keyword evidence="7 10" id="KW-0862">Zinc</keyword>
<dbReference type="SUPFAM" id="SSF52540">
    <property type="entry name" value="P-loop containing nucleoside triphosphate hydrolases"/>
    <property type="match status" value="1"/>
</dbReference>
<evidence type="ECO:0000256" key="6">
    <source>
        <dbReference type="ARBA" id="ARBA00022801"/>
    </source>
</evidence>
<evidence type="ECO:0000256" key="3">
    <source>
        <dbReference type="ARBA" id="ARBA00022723"/>
    </source>
</evidence>
<keyword evidence="1 10" id="KW-0963">Cytoplasm</keyword>
<evidence type="ECO:0000259" key="11">
    <source>
        <dbReference type="PROSITE" id="PS50936"/>
    </source>
</evidence>
<feature type="binding site" evidence="10">
    <location>
        <position position="289"/>
    </location>
    <ligand>
        <name>Zn(2+)</name>
        <dbReference type="ChEBI" id="CHEBI:29105"/>
    </ligand>
</feature>
<name>A0ABS3NZD0_9BACI</name>
<evidence type="ECO:0000313" key="14">
    <source>
        <dbReference type="Proteomes" id="UP000677611"/>
    </source>
</evidence>
<dbReference type="PANTHER" id="PTHR32120:SF10">
    <property type="entry name" value="SMALL RIBOSOMAL SUBUNIT BIOGENESIS GTPASE RSGA"/>
    <property type="match status" value="1"/>
</dbReference>
<comment type="similarity">
    <text evidence="10">Belongs to the TRAFAC class YlqF/YawG GTPase family. RsgA subfamily.</text>
</comment>
<dbReference type="PANTHER" id="PTHR32120">
    <property type="entry name" value="SMALL RIBOSOMAL SUBUNIT BIOGENESIS GTPASE RSGA"/>
    <property type="match status" value="1"/>
</dbReference>